<organism evidence="7 8">
    <name type="scientific">Isosphaera pallida (strain ATCC 43644 / DSM 9630 / IS1B)</name>
    <dbReference type="NCBI Taxonomy" id="575540"/>
    <lineage>
        <taxon>Bacteria</taxon>
        <taxon>Pseudomonadati</taxon>
        <taxon>Planctomycetota</taxon>
        <taxon>Planctomycetia</taxon>
        <taxon>Isosphaerales</taxon>
        <taxon>Isosphaeraceae</taxon>
        <taxon>Isosphaera</taxon>
    </lineage>
</organism>
<dbReference type="PROSITE" id="PS51007">
    <property type="entry name" value="CYTC"/>
    <property type="match status" value="1"/>
</dbReference>
<keyword evidence="8" id="KW-1185">Reference proteome</keyword>
<dbReference type="GO" id="GO:0020037">
    <property type="term" value="F:heme binding"/>
    <property type="evidence" value="ECO:0007669"/>
    <property type="project" value="InterPro"/>
</dbReference>
<dbReference type="InterPro" id="IPR011041">
    <property type="entry name" value="Quinoprot_gluc/sorb_DH_b-prop"/>
</dbReference>
<accession>E8QX55</accession>
<reference evidence="7 8" key="2">
    <citation type="journal article" date="2011" name="Stand. Genomic Sci.">
        <title>Complete genome sequence of Isosphaera pallida type strain (IS1B).</title>
        <authorList>
            <consortium name="US DOE Joint Genome Institute (JGI-PGF)"/>
            <person name="Goker M."/>
            <person name="Cleland D."/>
            <person name="Saunders E."/>
            <person name="Lapidus A."/>
            <person name="Nolan M."/>
            <person name="Lucas S."/>
            <person name="Hammon N."/>
            <person name="Deshpande S."/>
            <person name="Cheng J.F."/>
            <person name="Tapia R."/>
            <person name="Han C."/>
            <person name="Goodwin L."/>
            <person name="Pitluck S."/>
            <person name="Liolios K."/>
            <person name="Pagani I."/>
            <person name="Ivanova N."/>
            <person name="Mavromatis K."/>
            <person name="Pati A."/>
            <person name="Chen A."/>
            <person name="Palaniappan K."/>
            <person name="Land M."/>
            <person name="Hauser L."/>
            <person name="Chang Y.J."/>
            <person name="Jeffries C.D."/>
            <person name="Detter J.C."/>
            <person name="Beck B."/>
            <person name="Woyke T."/>
            <person name="Bristow J."/>
            <person name="Eisen J.A."/>
            <person name="Markowitz V."/>
            <person name="Hugenholtz P."/>
            <person name="Kyrpides N.C."/>
            <person name="Klenk H.P."/>
        </authorList>
    </citation>
    <scope>NUCLEOTIDE SEQUENCE [LARGE SCALE GENOMIC DNA]</scope>
    <source>
        <strain evidence="8">ATCC 43644 / DSM 9630 / IS1B</strain>
    </source>
</reference>
<dbReference type="EMBL" id="CP002353">
    <property type="protein sequence ID" value="ADV60888.1"/>
    <property type="molecule type" value="Genomic_DNA"/>
</dbReference>
<evidence type="ECO:0000256" key="1">
    <source>
        <dbReference type="ARBA" id="ARBA00022617"/>
    </source>
</evidence>
<evidence type="ECO:0000256" key="3">
    <source>
        <dbReference type="ARBA" id="ARBA00023004"/>
    </source>
</evidence>
<dbReference type="RefSeq" id="WP_013563177.1">
    <property type="nucleotide sequence ID" value="NC_014962.1"/>
</dbReference>
<gene>
    <name evidence="7" type="ordered locus">Isop_0292</name>
</gene>
<dbReference type="InterPro" id="IPR009056">
    <property type="entry name" value="Cyt_c-like_dom"/>
</dbReference>
<evidence type="ECO:0000259" key="6">
    <source>
        <dbReference type="PROSITE" id="PS51007"/>
    </source>
</evidence>
<feature type="domain" description="Cytochrome c" evidence="6">
    <location>
        <begin position="701"/>
        <end position="839"/>
    </location>
</feature>
<dbReference type="Gene3D" id="1.10.760.10">
    <property type="entry name" value="Cytochrome c-like domain"/>
    <property type="match status" value="1"/>
</dbReference>
<keyword evidence="3 4" id="KW-0408">Iron</keyword>
<dbReference type="STRING" id="575540.Isop_0292"/>
<dbReference type="eggNOG" id="COG2133">
    <property type="taxonomic scope" value="Bacteria"/>
</dbReference>
<reference key="1">
    <citation type="submission" date="2010-11" db="EMBL/GenBank/DDBJ databases">
        <title>The complete sequence of chromosome of Isophaera pallida ATCC 43644.</title>
        <authorList>
            <consortium name="US DOE Joint Genome Institute (JGI-PGF)"/>
            <person name="Lucas S."/>
            <person name="Copeland A."/>
            <person name="Lapidus A."/>
            <person name="Bruce D."/>
            <person name="Goodwin L."/>
            <person name="Pitluck S."/>
            <person name="Kyrpides N."/>
            <person name="Mavromatis K."/>
            <person name="Pagani I."/>
            <person name="Ivanova N."/>
            <person name="Saunders E."/>
            <person name="Brettin T."/>
            <person name="Detter J.C."/>
            <person name="Han C."/>
            <person name="Tapia R."/>
            <person name="Land M."/>
            <person name="Hauser L."/>
            <person name="Markowitz V."/>
            <person name="Cheng J.-F."/>
            <person name="Hugenholtz P."/>
            <person name="Woyke T."/>
            <person name="Wu D."/>
            <person name="Eisen J.A."/>
        </authorList>
    </citation>
    <scope>NUCLEOTIDE SEQUENCE</scope>
    <source>
        <strain>ATCC 43644</strain>
    </source>
</reference>
<dbReference type="OrthoDB" id="223239at2"/>
<evidence type="ECO:0000313" key="8">
    <source>
        <dbReference type="Proteomes" id="UP000008631"/>
    </source>
</evidence>
<dbReference type="InterPro" id="IPR013427">
    <property type="entry name" value="Haem-bd_dom_put"/>
</dbReference>
<dbReference type="PANTHER" id="PTHR33546">
    <property type="entry name" value="LARGE, MULTIFUNCTIONAL SECRETED PROTEIN-RELATED"/>
    <property type="match status" value="1"/>
</dbReference>
<dbReference type="GO" id="GO:0046872">
    <property type="term" value="F:metal ion binding"/>
    <property type="evidence" value="ECO:0007669"/>
    <property type="project" value="UniProtKB-KW"/>
</dbReference>
<dbReference type="SUPFAM" id="SSF50952">
    <property type="entry name" value="Soluble quinoprotein glucose dehydrogenase"/>
    <property type="match status" value="1"/>
</dbReference>
<sequence>MLECVHLAIRPTALLVAGVALAAWVGPSSPTRGDDEPSAVRSKLNDAAANFKTLKDFEVKLIYAVPPEQGSWVSMTLDPQGRLITSDQYGKLYRITLSDQEDQPPTVEPLAIDIGSAHGLLYAFDSLYVMVSEGRQGNVTGLYRARDTDGDDQFDEVELLRPLKGSGEHGPHAIVLSPDGQSLTIVAGNHTDITEFDRTMLPSNWGEDQLLPRMWDASGHAVGRLAPGGWIARVSPDGKEWTLISSGYRNPYDAAYNKDGELFTYDSDMEWDMNTPWYRPTRVNHATGGSEFGWRSGTGKWPPDYPDSLPAILNIGPGSPTGVVFGYGAKFPSKYQEALFICDWSYGKLYAVHLTPNGSSYDAVAEEFVTGQPLALTDIVVRPQDGAIYFTLGGRRTTSGLYRVRYVGSEDTTPVTTQPTPDAGSEARAQRRALEAFHGVVDPKAVETAWPFLDSPDRFLRYAARLAVESQPVETWADRALNEPRIQGALTALLALARQGGQQYQEPLLHALDRLSLDLTTEDQKIQALRILGLSFIRQGEPPSHIRETVADRLNDLYPAGSRRLDSELSKLLVYLQSDDVVAKTIDLMEKAPTQEEQIDYALALRVAQVGWTDELRERYFRWFVKASTYKGGHSLVGFIRNIKAEAVANLSEEQKAKLQPILEAKPEVVAEVLPSRPFVKEWTLEELEPLVSGEALAKGRNYDQGRLMFAAANCYSCHRFGDDGGSTGPDLTTIANRFSPRDLLESIIHPSKTISDQYEAVQILVDDGRVVTGRIVNLNNENLMINTDMLNPDAMVSIKRSAIEEILPSPISMMPEGLLNTLTQEEILDLMAFMLSRGDRQHPMFRQNGAND</sequence>
<proteinExistence type="predicted"/>
<dbReference type="SUPFAM" id="SSF46626">
    <property type="entry name" value="Cytochrome c"/>
    <property type="match status" value="1"/>
</dbReference>
<keyword evidence="5" id="KW-0732">Signal</keyword>
<dbReference type="KEGG" id="ipa:Isop_0292"/>
<dbReference type="Proteomes" id="UP000008631">
    <property type="component" value="Chromosome"/>
</dbReference>
<dbReference type="NCBIfam" id="TIGR02603">
    <property type="entry name" value="CxxCH_TIGR02603"/>
    <property type="match status" value="1"/>
</dbReference>
<dbReference type="AlphaFoldDB" id="E8QX55"/>
<dbReference type="GO" id="GO:0009055">
    <property type="term" value="F:electron transfer activity"/>
    <property type="evidence" value="ECO:0007669"/>
    <property type="project" value="InterPro"/>
</dbReference>
<dbReference type="InterPro" id="IPR011042">
    <property type="entry name" value="6-blade_b-propeller_TolB-like"/>
</dbReference>
<evidence type="ECO:0000256" key="4">
    <source>
        <dbReference type="PROSITE-ProRule" id="PRU00433"/>
    </source>
</evidence>
<evidence type="ECO:0000313" key="7">
    <source>
        <dbReference type="EMBL" id="ADV60888.1"/>
    </source>
</evidence>
<dbReference type="Gene3D" id="2.120.10.30">
    <property type="entry name" value="TolB, C-terminal domain"/>
    <property type="match status" value="1"/>
</dbReference>
<dbReference type="PANTHER" id="PTHR33546:SF1">
    <property type="entry name" value="LARGE, MULTIFUNCTIONAL SECRETED PROTEIN"/>
    <property type="match status" value="1"/>
</dbReference>
<name>E8QX55_ISOPI</name>
<dbReference type="InterPro" id="IPR036909">
    <property type="entry name" value="Cyt_c-like_dom_sf"/>
</dbReference>
<dbReference type="HOGENOM" id="CLU_313501_0_0_0"/>
<feature type="signal peptide" evidence="5">
    <location>
        <begin position="1"/>
        <end position="22"/>
    </location>
</feature>
<dbReference type="InParanoid" id="E8QX55"/>
<keyword evidence="1 4" id="KW-0349">Heme</keyword>
<dbReference type="Pfam" id="PF00034">
    <property type="entry name" value="Cytochrom_C"/>
    <property type="match status" value="1"/>
</dbReference>
<evidence type="ECO:0000256" key="5">
    <source>
        <dbReference type="SAM" id="SignalP"/>
    </source>
</evidence>
<evidence type="ECO:0000256" key="2">
    <source>
        <dbReference type="ARBA" id="ARBA00022723"/>
    </source>
</evidence>
<protein>
    <submittedName>
        <fullName evidence="7">Heme-binding protein</fullName>
    </submittedName>
</protein>
<dbReference type="eggNOG" id="COG2010">
    <property type="taxonomic scope" value="Bacteria"/>
</dbReference>
<feature type="chain" id="PRO_5003229291" evidence="5">
    <location>
        <begin position="23"/>
        <end position="853"/>
    </location>
</feature>
<keyword evidence="2 4" id="KW-0479">Metal-binding</keyword>